<dbReference type="Gene3D" id="1.10.860.10">
    <property type="entry name" value="DNAb Helicase, Chain A"/>
    <property type="match status" value="1"/>
</dbReference>
<evidence type="ECO:0000256" key="7">
    <source>
        <dbReference type="ARBA" id="ARBA00023125"/>
    </source>
</evidence>
<dbReference type="EMBL" id="BNDY01000003">
    <property type="protein sequence ID" value="GHI37983.1"/>
    <property type="molecule type" value="Genomic_DNA"/>
</dbReference>
<dbReference type="PROSITE" id="PS51199">
    <property type="entry name" value="SF4_HELICASE"/>
    <property type="match status" value="1"/>
</dbReference>
<keyword evidence="6" id="KW-0067">ATP-binding</keyword>
<keyword evidence="8" id="KW-0413">Isomerase</keyword>
<comment type="catalytic activity">
    <reaction evidence="10">
        <text>ATP + H2O = ADP + phosphate + H(+)</text>
        <dbReference type="Rhea" id="RHEA:13065"/>
        <dbReference type="ChEBI" id="CHEBI:15377"/>
        <dbReference type="ChEBI" id="CHEBI:15378"/>
        <dbReference type="ChEBI" id="CHEBI:30616"/>
        <dbReference type="ChEBI" id="CHEBI:43474"/>
        <dbReference type="ChEBI" id="CHEBI:456216"/>
        <dbReference type="EC" id="5.6.2.3"/>
    </reaction>
</comment>
<keyword evidence="7" id="KW-0238">DNA-binding</keyword>
<accession>A0ABQ3QL37</accession>
<protein>
    <recommendedName>
        <fullName evidence="9">DNA 5'-3' helicase</fullName>
        <ecNumber evidence="9">5.6.2.3</ecNumber>
    </recommendedName>
</protein>
<dbReference type="PANTHER" id="PTHR30153:SF2">
    <property type="entry name" value="REPLICATIVE DNA HELICASE"/>
    <property type="match status" value="1"/>
</dbReference>
<evidence type="ECO:0000313" key="12">
    <source>
        <dbReference type="EMBL" id="GHI37983.1"/>
    </source>
</evidence>
<comment type="caution">
    <text evidence="12">The sequence shown here is derived from an EMBL/GenBank/DDBJ whole genome shotgun (WGS) entry which is preliminary data.</text>
</comment>
<evidence type="ECO:0000256" key="3">
    <source>
        <dbReference type="ARBA" id="ARBA00022741"/>
    </source>
</evidence>
<evidence type="ECO:0000256" key="4">
    <source>
        <dbReference type="ARBA" id="ARBA00022801"/>
    </source>
</evidence>
<keyword evidence="13" id="KW-1185">Reference proteome</keyword>
<keyword evidence="4" id="KW-0378">Hydrolase</keyword>
<dbReference type="GO" id="GO:0004386">
    <property type="term" value="F:helicase activity"/>
    <property type="evidence" value="ECO:0007669"/>
    <property type="project" value="UniProtKB-KW"/>
</dbReference>
<gene>
    <name evidence="12" type="ORF">Sviol_23910</name>
</gene>
<dbReference type="SUPFAM" id="SSF52540">
    <property type="entry name" value="P-loop containing nucleoside triphosphate hydrolases"/>
    <property type="match status" value="1"/>
</dbReference>
<dbReference type="InterPro" id="IPR036185">
    <property type="entry name" value="DNA_heli_DnaB-like_N_sf"/>
</dbReference>
<dbReference type="InterPro" id="IPR007693">
    <property type="entry name" value="DNA_helicase_DnaB-like_N"/>
</dbReference>
<keyword evidence="2" id="KW-0235">DNA replication</keyword>
<evidence type="ECO:0000256" key="10">
    <source>
        <dbReference type="ARBA" id="ARBA00048954"/>
    </source>
</evidence>
<organism evidence="12 13">
    <name type="scientific">Streptomyces violascens</name>
    <dbReference type="NCBI Taxonomy" id="67381"/>
    <lineage>
        <taxon>Bacteria</taxon>
        <taxon>Bacillati</taxon>
        <taxon>Actinomycetota</taxon>
        <taxon>Actinomycetes</taxon>
        <taxon>Kitasatosporales</taxon>
        <taxon>Streptomycetaceae</taxon>
        <taxon>Streptomyces</taxon>
    </lineage>
</organism>
<name>A0ABQ3QL37_9ACTN</name>
<dbReference type="InterPro" id="IPR007694">
    <property type="entry name" value="DNA_helicase_DnaB-like_C"/>
</dbReference>
<feature type="domain" description="SF4 helicase" evidence="11">
    <location>
        <begin position="183"/>
        <end position="447"/>
    </location>
</feature>
<dbReference type="SUPFAM" id="SSF48024">
    <property type="entry name" value="N-terminal domain of DnaB helicase"/>
    <property type="match status" value="1"/>
</dbReference>
<dbReference type="EC" id="5.6.2.3" evidence="9"/>
<comment type="similarity">
    <text evidence="1">Belongs to the helicase family. DnaB subfamily.</text>
</comment>
<dbReference type="RefSeq" id="WP_226598852.1">
    <property type="nucleotide sequence ID" value="NZ_BMUA01000035.1"/>
</dbReference>
<evidence type="ECO:0000313" key="13">
    <source>
        <dbReference type="Proteomes" id="UP001050808"/>
    </source>
</evidence>
<dbReference type="Proteomes" id="UP001050808">
    <property type="component" value="Unassembled WGS sequence"/>
</dbReference>
<evidence type="ECO:0000256" key="5">
    <source>
        <dbReference type="ARBA" id="ARBA00022806"/>
    </source>
</evidence>
<dbReference type="InterPro" id="IPR027417">
    <property type="entry name" value="P-loop_NTPase"/>
</dbReference>
<evidence type="ECO:0000256" key="2">
    <source>
        <dbReference type="ARBA" id="ARBA00022705"/>
    </source>
</evidence>
<evidence type="ECO:0000256" key="1">
    <source>
        <dbReference type="ARBA" id="ARBA00008428"/>
    </source>
</evidence>
<evidence type="ECO:0000259" key="11">
    <source>
        <dbReference type="PROSITE" id="PS51199"/>
    </source>
</evidence>
<reference evidence="12" key="1">
    <citation type="submission" date="2024-05" db="EMBL/GenBank/DDBJ databases">
        <title>Whole genome shotgun sequence of Streptomyces violascens NBRC 12920.</title>
        <authorList>
            <person name="Komaki H."/>
            <person name="Tamura T."/>
        </authorList>
    </citation>
    <scope>NUCLEOTIDE SEQUENCE</scope>
    <source>
        <strain evidence="12">NBRC 12920</strain>
    </source>
</reference>
<proteinExistence type="inferred from homology"/>
<dbReference type="PANTHER" id="PTHR30153">
    <property type="entry name" value="REPLICATIVE DNA HELICASE DNAB"/>
    <property type="match status" value="1"/>
</dbReference>
<dbReference type="InterPro" id="IPR016136">
    <property type="entry name" value="DNA_helicase_N/primase_C"/>
</dbReference>
<dbReference type="Gene3D" id="3.40.50.300">
    <property type="entry name" value="P-loop containing nucleotide triphosphate hydrolases"/>
    <property type="match status" value="1"/>
</dbReference>
<evidence type="ECO:0000256" key="9">
    <source>
        <dbReference type="ARBA" id="ARBA00044969"/>
    </source>
</evidence>
<keyword evidence="3" id="KW-0547">Nucleotide-binding</keyword>
<dbReference type="Pfam" id="PF03796">
    <property type="entry name" value="DnaB_C"/>
    <property type="match status" value="1"/>
</dbReference>
<sequence length="447" mass="48141">MSIVSPQAAPDDSDVVRVPHDRDAEMSALGGGLLTLPALVEVVDTVKAADFYLPQHATVFSAMHDLYGQGQPVDPITVAAELGRRGDLHRIGGAAYLHHLVQAVPTAANAGHYAEIVKERAQKRRLAEEGVRITQMGHNDSVETKDGVESAVAALQSIITGAREVEKLSVADRWEGFLDQLEAGEDPNAISTPWHDLNAVLTLSGPMFVTVGATTGGGKTLLALNLAAHVALKLNRPALVASMEMGGNEILARLTAAEALVPVDRLVRRKLEDSDWDKIAAVSDRIANAHNFVVDDTANLTLSRLRARIRTMAAQGMAPAIVIVDYIQLLTPESAYNGQRAQEVAALSRGLKIMAMEFNTPIVALAQFNRGAVGRRPLLSDFKESSAIEQDSNAVLLLHEERDENDQPVKPGEVELIIAKNRQGAAGRIFPLAVRKHFMRIDSMASS</sequence>
<evidence type="ECO:0000256" key="6">
    <source>
        <dbReference type="ARBA" id="ARBA00022840"/>
    </source>
</evidence>
<keyword evidence="5 12" id="KW-0347">Helicase</keyword>
<evidence type="ECO:0000256" key="8">
    <source>
        <dbReference type="ARBA" id="ARBA00023235"/>
    </source>
</evidence>
<dbReference type="Pfam" id="PF00772">
    <property type="entry name" value="DnaB"/>
    <property type="match status" value="1"/>
</dbReference>